<evidence type="ECO:0000313" key="1">
    <source>
        <dbReference type="EMBL" id="ALM02509.1"/>
    </source>
</evidence>
<accession>A0A0S1S220</accession>
<dbReference type="EMBL" id="KT934943">
    <property type="protein sequence ID" value="ALM02509.1"/>
    <property type="molecule type" value="Genomic_DNA"/>
</dbReference>
<evidence type="ECO:0000313" key="2">
    <source>
        <dbReference type="Proteomes" id="UP000203990"/>
    </source>
</evidence>
<sequence>MIDNLIMQAVMRDAEALAVPSVKGKFLVATGLWRMVESGDDCYVIFTDDYTDPNVAFTVLLLDNCELVEGEKLLMLTSVLLDTQEFSLVVFKDQNDSEVTDEADVG</sequence>
<protein>
    <submittedName>
        <fullName evidence="1">Uncharacterized protein</fullName>
    </submittedName>
</protein>
<gene>
    <name evidence="1" type="ORF">KB57_122</name>
</gene>
<dbReference type="GeneID" id="26523088"/>
<name>A0A0S1S220_9CAUD</name>
<proteinExistence type="predicted"/>
<dbReference type="RefSeq" id="YP_009187735.1">
    <property type="nucleotide sequence ID" value="NC_028659.1"/>
</dbReference>
<organism evidence="1 2">
    <name type="scientific">Klebsiella phage vB_KpnM_KB57</name>
    <dbReference type="NCBI Taxonomy" id="1719140"/>
    <lineage>
        <taxon>Viruses</taxon>
        <taxon>Duplodnaviria</taxon>
        <taxon>Heunggongvirae</taxon>
        <taxon>Uroviricota</taxon>
        <taxon>Caudoviricetes</taxon>
        <taxon>Vequintavirinae</taxon>
        <taxon>Mydovirus</taxon>
        <taxon>Mydovirus KB57</taxon>
    </lineage>
</organism>
<reference evidence="1 2" key="1">
    <citation type="submission" date="2015-10" db="EMBL/GenBank/DDBJ databases">
        <title>Complete genome sequence of Klebsiella pneumoniae bacteriophage vB_KpnM_KB57.</title>
        <authorList>
            <person name="Volozhantsev N.V."/>
            <person name="Popova A.V."/>
            <person name="Krasilnikova V.M."/>
            <person name="Bogun A.G."/>
        </authorList>
    </citation>
    <scope>NUCLEOTIDE SEQUENCE [LARGE SCALE GENOMIC DNA]</scope>
</reference>
<dbReference type="OrthoDB" id="19199at10239"/>
<keyword evidence="2" id="KW-1185">Reference proteome</keyword>
<dbReference type="Proteomes" id="UP000203990">
    <property type="component" value="Segment"/>
</dbReference>
<dbReference type="KEGG" id="vg:26523088"/>